<dbReference type="InterPro" id="IPR006687">
    <property type="entry name" value="Small_GTPase_SAR1"/>
</dbReference>
<dbReference type="AlphaFoldDB" id="R7V3B5"/>
<gene>
    <name evidence="17" type="ORF">CAPTEDRAFT_200263</name>
</gene>
<keyword evidence="10" id="KW-0333">Golgi apparatus</keyword>
<dbReference type="GO" id="GO:0005783">
    <property type="term" value="C:endoplasmic reticulum"/>
    <property type="evidence" value="ECO:0007669"/>
    <property type="project" value="UniProtKB-SubCell"/>
</dbReference>
<feature type="binding site" evidence="14">
    <location>
        <position position="33"/>
    </location>
    <ligand>
        <name>GTP</name>
        <dbReference type="ChEBI" id="CHEBI:37565"/>
    </ligand>
</feature>
<evidence type="ECO:0000256" key="14">
    <source>
        <dbReference type="PIRSR" id="PIRSR606687-2"/>
    </source>
</evidence>
<evidence type="ECO:0000313" key="17">
    <source>
        <dbReference type="EMBL" id="ELU10821.1"/>
    </source>
</evidence>
<sequence>MLSWIYSLLGSIWNVLSRKKKTTLLMLGLDNSGKSTLLCRLATGTMAQLAPSARPNSDSFEFENLTVTAYDIGARRVWSNYFSATDAVLFLVDGSDVTRFPEAAKELNGLLSAEELSGMPVAVLNNKVDVPGALGMLDFKEQMQIDRCCSGFRLVGRRPLEAFASSVKLGCGYQDAFRWIAANLRD</sequence>
<feature type="binding site" evidence="15">
    <location>
        <begin position="126"/>
        <end position="129"/>
    </location>
    <ligand>
        <name>GTP</name>
        <dbReference type="ChEBI" id="CHEBI:37565"/>
    </ligand>
</feature>
<evidence type="ECO:0000313" key="18">
    <source>
        <dbReference type="EnsemblMetazoa" id="CapteP200263"/>
    </source>
</evidence>
<feature type="binding site" evidence="16">
    <location>
        <position position="52"/>
    </location>
    <ligand>
        <name>Mg(2+)</name>
        <dbReference type="ChEBI" id="CHEBI:18420"/>
    </ligand>
</feature>
<dbReference type="GO" id="GO:0005525">
    <property type="term" value="F:GTP binding"/>
    <property type="evidence" value="ECO:0007669"/>
    <property type="project" value="UniProtKB-KW"/>
</dbReference>
<dbReference type="EMBL" id="AMQN01000923">
    <property type="status" value="NOT_ANNOTATED_CDS"/>
    <property type="molecule type" value="Genomic_DNA"/>
</dbReference>
<protein>
    <recommendedName>
        <fullName evidence="4">small monomeric GTPase</fullName>
        <ecNumber evidence="4">3.6.5.2</ecNumber>
    </recommendedName>
</protein>
<dbReference type="Proteomes" id="UP000014760">
    <property type="component" value="Unassembled WGS sequence"/>
</dbReference>
<feature type="binding site" evidence="14">
    <location>
        <position position="167"/>
    </location>
    <ligand>
        <name>GTP</name>
        <dbReference type="ChEBI" id="CHEBI:37565"/>
    </ligand>
</feature>
<keyword evidence="9" id="KW-0653">Protein transport</keyword>
<evidence type="ECO:0000256" key="2">
    <source>
        <dbReference type="ARBA" id="ARBA00004555"/>
    </source>
</evidence>
<feature type="binding site" evidence="14">
    <location>
        <position position="127"/>
    </location>
    <ligand>
        <name>GTP</name>
        <dbReference type="ChEBI" id="CHEBI:37565"/>
    </ligand>
</feature>
<comment type="similarity">
    <text evidence="3">Belongs to the small GTPase superfamily. SAR1 family.</text>
</comment>
<dbReference type="GO" id="GO:0006886">
    <property type="term" value="P:intracellular protein transport"/>
    <property type="evidence" value="ECO:0007669"/>
    <property type="project" value="InterPro"/>
</dbReference>
<proteinExistence type="inferred from homology"/>
<dbReference type="HOGENOM" id="CLU_040729_6_0_1"/>
<dbReference type="PROSITE" id="PS51417">
    <property type="entry name" value="ARF"/>
    <property type="match status" value="1"/>
</dbReference>
<feature type="binding site" evidence="14">
    <location>
        <position position="126"/>
    </location>
    <ligand>
        <name>GTP</name>
        <dbReference type="ChEBI" id="CHEBI:37565"/>
    </ligand>
</feature>
<dbReference type="GO" id="GO:0016192">
    <property type="term" value="P:vesicle-mediated transport"/>
    <property type="evidence" value="ECO:0007669"/>
    <property type="project" value="UniProtKB-KW"/>
</dbReference>
<dbReference type="PRINTS" id="PR00328">
    <property type="entry name" value="SAR1GTPBP"/>
</dbReference>
<comment type="subcellular location">
    <subcellularLocation>
        <location evidence="1">Endoplasmic reticulum</location>
    </subcellularLocation>
    <subcellularLocation>
        <location evidence="2">Golgi apparatus</location>
    </subcellularLocation>
</comment>
<keyword evidence="13" id="KW-0479">Metal-binding</keyword>
<evidence type="ECO:0000256" key="12">
    <source>
        <dbReference type="ARBA" id="ARBA00047660"/>
    </source>
</evidence>
<evidence type="ECO:0000256" key="8">
    <source>
        <dbReference type="ARBA" id="ARBA00022892"/>
    </source>
</evidence>
<dbReference type="PANTHER" id="PTHR45684">
    <property type="entry name" value="RE74312P"/>
    <property type="match status" value="1"/>
</dbReference>
<feature type="binding site" evidence="16">
    <location>
        <position position="35"/>
    </location>
    <ligand>
        <name>Mg(2+)</name>
        <dbReference type="ChEBI" id="CHEBI:18420"/>
    </ligand>
</feature>
<dbReference type="Pfam" id="PF00025">
    <property type="entry name" value="Arf"/>
    <property type="match status" value="1"/>
</dbReference>
<dbReference type="OrthoDB" id="14717at2759"/>
<keyword evidence="11 15" id="KW-0342">GTP-binding</keyword>
<dbReference type="SMART" id="SM00178">
    <property type="entry name" value="SAR"/>
    <property type="match status" value="1"/>
</dbReference>
<evidence type="ECO:0000256" key="7">
    <source>
        <dbReference type="ARBA" id="ARBA00022824"/>
    </source>
</evidence>
<dbReference type="GO" id="GO:0046872">
    <property type="term" value="F:metal ion binding"/>
    <property type="evidence" value="ECO:0007669"/>
    <property type="project" value="UniProtKB-KW"/>
</dbReference>
<feature type="binding site" evidence="14">
    <location>
        <position position="129"/>
    </location>
    <ligand>
        <name>GTP</name>
        <dbReference type="ChEBI" id="CHEBI:37565"/>
    </ligand>
</feature>
<evidence type="ECO:0000256" key="16">
    <source>
        <dbReference type="PIRSR" id="PIRSR606689-2"/>
    </source>
</evidence>
<dbReference type="Gene3D" id="3.40.50.300">
    <property type="entry name" value="P-loop containing nucleotide triphosphate hydrolases"/>
    <property type="match status" value="1"/>
</dbReference>
<keyword evidence="5" id="KW-0813">Transport</keyword>
<accession>R7V3B5</accession>
<dbReference type="GO" id="GO:0003925">
    <property type="term" value="F:G protein activity"/>
    <property type="evidence" value="ECO:0007669"/>
    <property type="project" value="UniProtKB-EC"/>
</dbReference>
<evidence type="ECO:0000256" key="1">
    <source>
        <dbReference type="ARBA" id="ARBA00004240"/>
    </source>
</evidence>
<feature type="binding site" evidence="13">
    <location>
        <position position="30"/>
    </location>
    <ligand>
        <name>Mg(2+)</name>
        <dbReference type="ChEBI" id="CHEBI:18420"/>
    </ligand>
</feature>
<evidence type="ECO:0000256" key="5">
    <source>
        <dbReference type="ARBA" id="ARBA00022448"/>
    </source>
</evidence>
<evidence type="ECO:0000313" key="19">
    <source>
        <dbReference type="Proteomes" id="UP000014760"/>
    </source>
</evidence>
<dbReference type="EC" id="3.6.5.2" evidence="4"/>
<keyword evidence="13" id="KW-0460">Magnesium</keyword>
<feature type="binding site" evidence="14">
    <location>
        <position position="34"/>
    </location>
    <ligand>
        <name>GTP</name>
        <dbReference type="ChEBI" id="CHEBI:37565"/>
    </ligand>
</feature>
<dbReference type="InterPro" id="IPR006689">
    <property type="entry name" value="Small_GTPase_ARF/SAR"/>
</dbReference>
<evidence type="ECO:0000256" key="3">
    <source>
        <dbReference type="ARBA" id="ARBA00007507"/>
    </source>
</evidence>
<evidence type="ECO:0000256" key="11">
    <source>
        <dbReference type="ARBA" id="ARBA00023134"/>
    </source>
</evidence>
<evidence type="ECO:0000256" key="15">
    <source>
        <dbReference type="PIRSR" id="PIRSR606689-1"/>
    </source>
</evidence>
<reference evidence="18" key="3">
    <citation type="submission" date="2015-06" db="UniProtKB">
        <authorList>
            <consortium name="EnsemblMetazoa"/>
        </authorList>
    </citation>
    <scope>IDENTIFICATION</scope>
</reference>
<evidence type="ECO:0000256" key="10">
    <source>
        <dbReference type="ARBA" id="ARBA00023034"/>
    </source>
</evidence>
<dbReference type="EnsemblMetazoa" id="CapteT200263">
    <property type="protein sequence ID" value="CapteP200263"/>
    <property type="gene ID" value="CapteG200263"/>
</dbReference>
<evidence type="ECO:0000256" key="9">
    <source>
        <dbReference type="ARBA" id="ARBA00022927"/>
    </source>
</evidence>
<evidence type="ECO:0000256" key="4">
    <source>
        <dbReference type="ARBA" id="ARBA00011984"/>
    </source>
</evidence>
<dbReference type="OMA" id="FNVMCVQ"/>
<dbReference type="PROSITE" id="PS51422">
    <property type="entry name" value="SAR1"/>
    <property type="match status" value="1"/>
</dbReference>
<dbReference type="InterPro" id="IPR027417">
    <property type="entry name" value="P-loop_NTPase"/>
</dbReference>
<keyword evidence="8" id="KW-0931">ER-Golgi transport</keyword>
<dbReference type="SUPFAM" id="SSF52540">
    <property type="entry name" value="P-loop containing nucleoside triphosphate hydrolases"/>
    <property type="match status" value="1"/>
</dbReference>
<dbReference type="EMBL" id="KB297234">
    <property type="protein sequence ID" value="ELU10821.1"/>
    <property type="molecule type" value="Genomic_DNA"/>
</dbReference>
<evidence type="ECO:0000256" key="13">
    <source>
        <dbReference type="PIRSR" id="PIRSR606687-1"/>
    </source>
</evidence>
<feature type="binding site" evidence="14">
    <location>
        <position position="36"/>
    </location>
    <ligand>
        <name>GTP</name>
        <dbReference type="ChEBI" id="CHEBI:37565"/>
    </ligand>
</feature>
<feature type="binding site" evidence="15">
    <location>
        <begin position="28"/>
        <end position="35"/>
    </location>
    <ligand>
        <name>GTP</name>
        <dbReference type="ChEBI" id="CHEBI:37565"/>
    </ligand>
</feature>
<keyword evidence="7" id="KW-0256">Endoplasmic reticulum</keyword>
<dbReference type="SMART" id="SM00177">
    <property type="entry name" value="ARF"/>
    <property type="match status" value="1"/>
</dbReference>
<dbReference type="STRING" id="283909.R7V3B5"/>
<keyword evidence="6 14" id="KW-0547">Nucleotide-binding</keyword>
<organism evidence="17">
    <name type="scientific">Capitella teleta</name>
    <name type="common">Polychaete worm</name>
    <dbReference type="NCBI Taxonomy" id="283909"/>
    <lineage>
        <taxon>Eukaryota</taxon>
        <taxon>Metazoa</taxon>
        <taxon>Spiralia</taxon>
        <taxon>Lophotrochozoa</taxon>
        <taxon>Annelida</taxon>
        <taxon>Polychaeta</taxon>
        <taxon>Sedentaria</taxon>
        <taxon>Scolecida</taxon>
        <taxon>Capitellidae</taxon>
        <taxon>Capitella</taxon>
    </lineage>
</organism>
<feature type="binding site" evidence="14">
    <location>
        <position position="31"/>
    </location>
    <ligand>
        <name>GTP</name>
        <dbReference type="ChEBI" id="CHEBI:37565"/>
    </ligand>
</feature>
<name>R7V3B5_CAPTE</name>
<reference evidence="17 19" key="2">
    <citation type="journal article" date="2013" name="Nature">
        <title>Insights into bilaterian evolution from three spiralian genomes.</title>
        <authorList>
            <person name="Simakov O."/>
            <person name="Marletaz F."/>
            <person name="Cho S.J."/>
            <person name="Edsinger-Gonzales E."/>
            <person name="Havlak P."/>
            <person name="Hellsten U."/>
            <person name="Kuo D.H."/>
            <person name="Larsson T."/>
            <person name="Lv J."/>
            <person name="Arendt D."/>
            <person name="Savage R."/>
            <person name="Osoegawa K."/>
            <person name="de Jong P."/>
            <person name="Grimwood J."/>
            <person name="Chapman J.A."/>
            <person name="Shapiro H."/>
            <person name="Aerts A."/>
            <person name="Otillar R.P."/>
            <person name="Terry A.Y."/>
            <person name="Boore J.L."/>
            <person name="Grigoriev I.V."/>
            <person name="Lindberg D.R."/>
            <person name="Seaver E.C."/>
            <person name="Weisblat D.A."/>
            <person name="Putnam N.H."/>
            <person name="Rokhsar D.S."/>
        </authorList>
    </citation>
    <scope>NUCLEOTIDE SEQUENCE</scope>
    <source>
        <strain evidence="17 19">I ESC-2004</strain>
    </source>
</reference>
<dbReference type="GO" id="GO:0005794">
    <property type="term" value="C:Golgi apparatus"/>
    <property type="evidence" value="ECO:0007669"/>
    <property type="project" value="UniProtKB-SubCell"/>
</dbReference>
<keyword evidence="19" id="KW-1185">Reference proteome</keyword>
<comment type="catalytic activity">
    <reaction evidence="12">
        <text>GTP + H2O = GDP + phosphate + H(+)</text>
        <dbReference type="Rhea" id="RHEA:19669"/>
        <dbReference type="ChEBI" id="CHEBI:15377"/>
        <dbReference type="ChEBI" id="CHEBI:15378"/>
        <dbReference type="ChEBI" id="CHEBI:37565"/>
        <dbReference type="ChEBI" id="CHEBI:43474"/>
        <dbReference type="ChEBI" id="CHEBI:58189"/>
        <dbReference type="EC" id="3.6.5.2"/>
    </reaction>
    <physiologicalReaction direction="left-to-right" evidence="12">
        <dbReference type="Rhea" id="RHEA:19670"/>
    </physiologicalReaction>
</comment>
<reference evidence="19" key="1">
    <citation type="submission" date="2012-12" db="EMBL/GenBank/DDBJ databases">
        <authorList>
            <person name="Hellsten U."/>
            <person name="Grimwood J."/>
            <person name="Chapman J.A."/>
            <person name="Shapiro H."/>
            <person name="Aerts A."/>
            <person name="Otillar R.P."/>
            <person name="Terry A.Y."/>
            <person name="Boore J.L."/>
            <person name="Simakov O."/>
            <person name="Marletaz F."/>
            <person name="Cho S.-J."/>
            <person name="Edsinger-Gonzales E."/>
            <person name="Havlak P."/>
            <person name="Kuo D.-H."/>
            <person name="Larsson T."/>
            <person name="Lv J."/>
            <person name="Arendt D."/>
            <person name="Savage R."/>
            <person name="Osoegawa K."/>
            <person name="de Jong P."/>
            <person name="Lindberg D.R."/>
            <person name="Seaver E.C."/>
            <person name="Weisblat D.A."/>
            <person name="Putnam N.H."/>
            <person name="Grigoriev I.V."/>
            <person name="Rokhsar D.S."/>
        </authorList>
    </citation>
    <scope>NUCLEOTIDE SEQUENCE</scope>
    <source>
        <strain evidence="19">I ESC-2004</strain>
    </source>
</reference>
<evidence type="ECO:0000256" key="6">
    <source>
        <dbReference type="ARBA" id="ARBA00022741"/>
    </source>
</evidence>